<sequence>MKNFLALIAWPAAALAASIPRALDTPTGPFAAGAWRIAQDTDIFFFGTAINASGGKFYINRNTSTYCPEGVSGLDCSVYSGTGTTLVIGNGTATMSLQVSVPGGQQGKYLPSPIDLYGDSGLN</sequence>
<evidence type="ECO:0000313" key="2">
    <source>
        <dbReference type="EMBL" id="TRX98387.1"/>
    </source>
</evidence>
<dbReference type="PANTHER" id="PTHR42047">
    <property type="entry name" value="PROTEIN, PUTATIVE (AFU_ORTHOLOGUE AFUA_6G03560)-RELATED"/>
    <property type="match status" value="1"/>
</dbReference>
<keyword evidence="1" id="KW-0732">Signal</keyword>
<evidence type="ECO:0000256" key="1">
    <source>
        <dbReference type="SAM" id="SignalP"/>
    </source>
</evidence>
<comment type="caution">
    <text evidence="2">The sequence shown here is derived from an EMBL/GenBank/DDBJ whole genome shotgun (WGS) entry which is preliminary data.</text>
</comment>
<organism evidence="2 3">
    <name type="scientific">Xylaria flabelliformis</name>
    <dbReference type="NCBI Taxonomy" id="2512241"/>
    <lineage>
        <taxon>Eukaryota</taxon>
        <taxon>Fungi</taxon>
        <taxon>Dikarya</taxon>
        <taxon>Ascomycota</taxon>
        <taxon>Pezizomycotina</taxon>
        <taxon>Sordariomycetes</taxon>
        <taxon>Xylariomycetidae</taxon>
        <taxon>Xylariales</taxon>
        <taxon>Xylariaceae</taxon>
        <taxon>Xylaria</taxon>
    </lineage>
</organism>
<dbReference type="OrthoDB" id="5430620at2759"/>
<evidence type="ECO:0000313" key="3">
    <source>
        <dbReference type="Proteomes" id="UP000319160"/>
    </source>
</evidence>
<name>A0A553IDV6_9PEZI</name>
<gene>
    <name evidence="2" type="ORF">FHL15_000461</name>
</gene>
<dbReference type="InterPro" id="IPR052820">
    <property type="entry name" value="PhiA_domain"/>
</dbReference>
<keyword evidence="3" id="KW-1185">Reference proteome</keyword>
<dbReference type="AlphaFoldDB" id="A0A553IDV6"/>
<reference evidence="3" key="1">
    <citation type="submission" date="2019-06" db="EMBL/GenBank/DDBJ databases">
        <title>Draft genome sequence of the griseofulvin-producing fungus Xylaria cubensis strain G536.</title>
        <authorList>
            <person name="Mead M.E."/>
            <person name="Raja H.A."/>
            <person name="Steenwyk J.L."/>
            <person name="Knowles S.L."/>
            <person name="Oberlies N.H."/>
            <person name="Rokas A."/>
        </authorList>
    </citation>
    <scope>NUCLEOTIDE SEQUENCE [LARGE SCALE GENOMIC DNA]</scope>
    <source>
        <strain evidence="3">G536</strain>
    </source>
</reference>
<proteinExistence type="predicted"/>
<dbReference type="EMBL" id="VFLP01000002">
    <property type="protein sequence ID" value="TRX98387.1"/>
    <property type="molecule type" value="Genomic_DNA"/>
</dbReference>
<accession>A0A553IDV6</accession>
<feature type="signal peptide" evidence="1">
    <location>
        <begin position="1"/>
        <end position="16"/>
    </location>
</feature>
<feature type="chain" id="PRO_5022204210" evidence="1">
    <location>
        <begin position="17"/>
        <end position="123"/>
    </location>
</feature>
<dbReference type="PANTHER" id="PTHR42047:SF1">
    <property type="entry name" value="PROTEIN, PUTATIVE (AFU_ORTHOLOGUE AFUA_6G03560)-RELATED"/>
    <property type="match status" value="1"/>
</dbReference>
<dbReference type="Proteomes" id="UP000319160">
    <property type="component" value="Unassembled WGS sequence"/>
</dbReference>
<protein>
    <submittedName>
        <fullName evidence="2">Uncharacterized protein</fullName>
    </submittedName>
</protein>